<dbReference type="PROSITE" id="PS51257">
    <property type="entry name" value="PROKAR_LIPOPROTEIN"/>
    <property type="match status" value="1"/>
</dbReference>
<keyword evidence="3" id="KW-1185">Reference proteome</keyword>
<reference evidence="2 3" key="1">
    <citation type="submission" date="2018-08" db="EMBL/GenBank/DDBJ databases">
        <title>A genome reference for cultivated species of the human gut microbiota.</title>
        <authorList>
            <person name="Zou Y."/>
            <person name="Xue W."/>
            <person name="Luo G."/>
        </authorList>
    </citation>
    <scope>NUCLEOTIDE SEQUENCE [LARGE SCALE GENOMIC DNA]</scope>
    <source>
        <strain evidence="2 3">AF24-29</strain>
    </source>
</reference>
<dbReference type="EMBL" id="QRUP01000020">
    <property type="protein sequence ID" value="RGR70648.1"/>
    <property type="molecule type" value="Genomic_DNA"/>
</dbReference>
<evidence type="ECO:0000313" key="2">
    <source>
        <dbReference type="EMBL" id="RGR70648.1"/>
    </source>
</evidence>
<name>A0A412FR36_9FIRM</name>
<organism evidence="2 3">
    <name type="scientific">Holdemania filiformis</name>
    <dbReference type="NCBI Taxonomy" id="61171"/>
    <lineage>
        <taxon>Bacteria</taxon>
        <taxon>Bacillati</taxon>
        <taxon>Bacillota</taxon>
        <taxon>Erysipelotrichia</taxon>
        <taxon>Erysipelotrichales</taxon>
        <taxon>Erysipelotrichaceae</taxon>
        <taxon>Holdemania</taxon>
    </lineage>
</organism>
<gene>
    <name evidence="2" type="ORF">DWY25_13725</name>
</gene>
<proteinExistence type="predicted"/>
<evidence type="ECO:0000256" key="1">
    <source>
        <dbReference type="SAM" id="MobiDB-lite"/>
    </source>
</evidence>
<feature type="compositionally biased region" description="Pro residues" evidence="1">
    <location>
        <begin position="138"/>
        <end position="150"/>
    </location>
</feature>
<feature type="region of interest" description="Disordered" evidence="1">
    <location>
        <begin position="119"/>
        <end position="190"/>
    </location>
</feature>
<dbReference type="Proteomes" id="UP000284178">
    <property type="component" value="Unassembled WGS sequence"/>
</dbReference>
<evidence type="ECO:0000313" key="3">
    <source>
        <dbReference type="Proteomes" id="UP000284178"/>
    </source>
</evidence>
<dbReference type="GeneID" id="83016456"/>
<sequence>MKIKNRFDRVLKMLTVFAMTLSCFTDMPIRVVAESFDVDSVISIESHNNGTDANDSEASLAVSVTVNGQTVTAPKSVAPGTLTVRANEGYEIDSMILDGTEFNESTDVQAGEHSLNITAHSTASQSNESEEIQQPDPTVEPTPTITPDPTPEVSEDPKETNTPEVTETPDADPTETPAVTEEPTDSTANKYQLAISHILKEAVTDKG</sequence>
<accession>A0A412FR36</accession>
<protein>
    <submittedName>
        <fullName evidence="2">Uncharacterized protein</fullName>
    </submittedName>
</protein>
<dbReference type="AlphaFoldDB" id="A0A412FR36"/>
<dbReference type="RefSeq" id="WP_117895712.1">
    <property type="nucleotide sequence ID" value="NZ_CABJCV010000020.1"/>
</dbReference>
<comment type="caution">
    <text evidence="2">The sequence shown here is derived from an EMBL/GenBank/DDBJ whole genome shotgun (WGS) entry which is preliminary data.</text>
</comment>